<evidence type="ECO:0000313" key="2">
    <source>
        <dbReference type="EMBL" id="MDO1585498.1"/>
    </source>
</evidence>
<feature type="transmembrane region" description="Helical" evidence="1">
    <location>
        <begin position="12"/>
        <end position="31"/>
    </location>
</feature>
<evidence type="ECO:0000313" key="3">
    <source>
        <dbReference type="Proteomes" id="UP001169006"/>
    </source>
</evidence>
<dbReference type="Proteomes" id="UP001169006">
    <property type="component" value="Unassembled WGS sequence"/>
</dbReference>
<proteinExistence type="predicted"/>
<dbReference type="RefSeq" id="WP_302079782.1">
    <property type="nucleotide sequence ID" value="NZ_JAUKWQ010000016.1"/>
</dbReference>
<sequence length="191" mass="21072">MLPELSTIAKEIGNASLMQAVAIFIALFTLSTKIRNAWKERHAARIQAEEKFFSGREKTDAVLQLAYEQSFGSHATVPEIKALLDHPIDAVGVARARAKAGPHVIWTGTWFVMRSNVSNGWRLFLYAAWVLIPGVVGVATLAYAVPALLYAQYLIGSLLLAETAVLFAACFSNFRDFDKYAAARRLTKSRP</sequence>
<name>A0ABT8T5L9_9HYPH</name>
<accession>A0ABT8T5L9</accession>
<keyword evidence="3" id="KW-1185">Reference proteome</keyword>
<evidence type="ECO:0008006" key="4">
    <source>
        <dbReference type="Google" id="ProtNLM"/>
    </source>
</evidence>
<keyword evidence="1" id="KW-1133">Transmembrane helix</keyword>
<dbReference type="EMBL" id="JAUKWQ010000016">
    <property type="protein sequence ID" value="MDO1585498.1"/>
    <property type="molecule type" value="Genomic_DNA"/>
</dbReference>
<keyword evidence="1" id="KW-0812">Transmembrane</keyword>
<reference evidence="2" key="1">
    <citation type="journal article" date="2015" name="Int. J. Syst. Evol. Microbiol.">
        <title>Rhizobium oryzicola sp. nov., potential plant-growth-promoting endophytic bacteria isolated from rice roots.</title>
        <authorList>
            <person name="Zhang X.X."/>
            <person name="Gao J.S."/>
            <person name="Cao Y.H."/>
            <person name="Sheirdil R.A."/>
            <person name="Wang X.C."/>
            <person name="Zhang L."/>
        </authorList>
    </citation>
    <scope>NUCLEOTIDE SEQUENCE</scope>
    <source>
        <strain evidence="2">05753</strain>
    </source>
</reference>
<keyword evidence="1" id="KW-0472">Membrane</keyword>
<organism evidence="2 3">
    <name type="scientific">Rhizobium oryzicola</name>
    <dbReference type="NCBI Taxonomy" id="1232668"/>
    <lineage>
        <taxon>Bacteria</taxon>
        <taxon>Pseudomonadati</taxon>
        <taxon>Pseudomonadota</taxon>
        <taxon>Alphaproteobacteria</taxon>
        <taxon>Hyphomicrobiales</taxon>
        <taxon>Rhizobiaceae</taxon>
        <taxon>Rhizobium/Agrobacterium group</taxon>
        <taxon>Rhizobium</taxon>
    </lineage>
</organism>
<feature type="transmembrane region" description="Helical" evidence="1">
    <location>
        <begin position="150"/>
        <end position="174"/>
    </location>
</feature>
<protein>
    <recommendedName>
        <fullName evidence="4">DUF2628 domain-containing protein</fullName>
    </recommendedName>
</protein>
<comment type="caution">
    <text evidence="2">The sequence shown here is derived from an EMBL/GenBank/DDBJ whole genome shotgun (WGS) entry which is preliminary data.</text>
</comment>
<gene>
    <name evidence="2" type="ORF">Q2T52_25710</name>
</gene>
<reference evidence="2" key="2">
    <citation type="submission" date="2023-07" db="EMBL/GenBank/DDBJ databases">
        <authorList>
            <person name="Sun H."/>
        </authorList>
    </citation>
    <scope>NUCLEOTIDE SEQUENCE</scope>
    <source>
        <strain evidence="2">05753</strain>
    </source>
</reference>
<feature type="transmembrane region" description="Helical" evidence="1">
    <location>
        <begin position="123"/>
        <end position="144"/>
    </location>
</feature>
<evidence type="ECO:0000256" key="1">
    <source>
        <dbReference type="SAM" id="Phobius"/>
    </source>
</evidence>